<keyword evidence="3" id="KW-1185">Reference proteome</keyword>
<feature type="coiled-coil region" evidence="1">
    <location>
        <begin position="279"/>
        <end position="306"/>
    </location>
</feature>
<dbReference type="AlphaFoldDB" id="A0A5N5IVC0"/>
<gene>
    <name evidence="2" type="ORF">FOT42_008225</name>
</gene>
<dbReference type="RefSeq" id="WP_151890094.1">
    <property type="nucleotide sequence ID" value="NZ_VNIK02000004.1"/>
</dbReference>
<keyword evidence="1" id="KW-0175">Coiled coil</keyword>
<dbReference type="Proteomes" id="UP000319204">
    <property type="component" value="Unassembled WGS sequence"/>
</dbReference>
<sequence>MMHKKPSKKRDVKYPVAFDLLNEELVDIGCLSEKNKSNIICPECSGRFIAVINHATPHFKHYGDFECLGTVESYIHKIVKELLKKVSDFELPELLIEDLPEEYLRNFWQMRSKLLDANIPLNQQREFINGLKKNLTEVKKVIIDNVEIEKTIKTSKGDIRVDVVAHIGNKILFIEPYYSNRINEDKKEKIRLTNIPTLSISLKEFIMLVGFNFRLSDLKKWLFIDNSKNWIYLNDELYQKHINSYKEYLWSEIQKQKRRIILNEIFLLKKENVEKEKYLKDLKTKFKAVKSEISDALKQIDRLSKDLEDFK</sequence>
<evidence type="ECO:0000313" key="3">
    <source>
        <dbReference type="Proteomes" id="UP000319204"/>
    </source>
</evidence>
<name>A0A5N5IVC0_9FLAO</name>
<evidence type="ECO:0000313" key="2">
    <source>
        <dbReference type="EMBL" id="KAB5489421.1"/>
    </source>
</evidence>
<accession>A0A5N5IVC0</accession>
<proteinExistence type="predicted"/>
<dbReference type="EMBL" id="VNIK02000004">
    <property type="protein sequence ID" value="KAB5489421.1"/>
    <property type="molecule type" value="Genomic_DNA"/>
</dbReference>
<protein>
    <recommendedName>
        <fullName evidence="4">Competence protein</fullName>
    </recommendedName>
</protein>
<evidence type="ECO:0000256" key="1">
    <source>
        <dbReference type="SAM" id="Coils"/>
    </source>
</evidence>
<comment type="caution">
    <text evidence="2">The sequence shown here is derived from an EMBL/GenBank/DDBJ whole genome shotgun (WGS) entry which is preliminary data.</text>
</comment>
<reference evidence="2" key="1">
    <citation type="submission" date="2019-10" db="EMBL/GenBank/DDBJ databases">
        <title>Muricauda hadale sp. nov., a piezophilic bacterium isolated from hadopelagic water of the Mariana Trench.</title>
        <authorList>
            <person name="Wei Y."/>
        </authorList>
    </citation>
    <scope>NUCLEOTIDE SEQUENCE [LARGE SCALE GENOMIC DNA]</scope>
    <source>
        <strain evidence="2">MT-229</strain>
    </source>
</reference>
<dbReference type="OrthoDB" id="1490774at2"/>
<organism evidence="2 3">
    <name type="scientific">Flagellimonas hadalis</name>
    <dbReference type="NCBI Taxonomy" id="2597517"/>
    <lineage>
        <taxon>Bacteria</taxon>
        <taxon>Pseudomonadati</taxon>
        <taxon>Bacteroidota</taxon>
        <taxon>Flavobacteriia</taxon>
        <taxon>Flavobacteriales</taxon>
        <taxon>Flavobacteriaceae</taxon>
        <taxon>Flagellimonas</taxon>
    </lineage>
</organism>
<evidence type="ECO:0008006" key="4">
    <source>
        <dbReference type="Google" id="ProtNLM"/>
    </source>
</evidence>